<evidence type="ECO:0000313" key="4">
    <source>
        <dbReference type="Proteomes" id="UP000198393"/>
    </source>
</evidence>
<protein>
    <submittedName>
        <fullName evidence="3">Uncharacterized protein</fullName>
    </submittedName>
</protein>
<reference evidence="3 4" key="1">
    <citation type="submission" date="2017-06" db="EMBL/GenBank/DDBJ databases">
        <authorList>
            <person name="Kim H.J."/>
            <person name="Triplett B.A."/>
        </authorList>
    </citation>
    <scope>NUCLEOTIDE SEQUENCE [LARGE SCALE GENOMIC DNA]</scope>
    <source>
        <strain evidence="3 4">DSM 19307</strain>
    </source>
</reference>
<feature type="compositionally biased region" description="Basic residues" evidence="1">
    <location>
        <begin position="107"/>
        <end position="119"/>
    </location>
</feature>
<feature type="region of interest" description="Disordered" evidence="1">
    <location>
        <begin position="90"/>
        <end position="131"/>
    </location>
</feature>
<dbReference type="EMBL" id="FZPD01000005">
    <property type="protein sequence ID" value="SNT25986.1"/>
    <property type="molecule type" value="Genomic_DNA"/>
</dbReference>
<proteinExistence type="predicted"/>
<evidence type="ECO:0000256" key="1">
    <source>
        <dbReference type="SAM" id="MobiDB-lite"/>
    </source>
</evidence>
<organism evidence="3 4">
    <name type="scientific">Ekhidna lutea</name>
    <dbReference type="NCBI Taxonomy" id="447679"/>
    <lineage>
        <taxon>Bacteria</taxon>
        <taxon>Pseudomonadati</taxon>
        <taxon>Bacteroidota</taxon>
        <taxon>Cytophagia</taxon>
        <taxon>Cytophagales</taxon>
        <taxon>Reichenbachiellaceae</taxon>
        <taxon>Ekhidna</taxon>
    </lineage>
</organism>
<sequence length="131" mass="15205">MRSKSVFMRKIILSLVILLFGVSSFAQNTRSAETPKPPRAQYQAAKKEKKGFFDFLKKKKSTDLKTSQEETLAFRKRVSKAYAENAKIDRKVKKVKKREAKKGEKFHGHKRPPKKRPPGKQKFCNVCKIKH</sequence>
<accession>A0A239L5U8</accession>
<gene>
    <name evidence="3" type="ORF">SAMN05421640_3008</name>
</gene>
<feature type="chain" id="PRO_5012173008" evidence="2">
    <location>
        <begin position="27"/>
        <end position="131"/>
    </location>
</feature>
<dbReference type="Proteomes" id="UP000198393">
    <property type="component" value="Unassembled WGS sequence"/>
</dbReference>
<feature type="signal peptide" evidence="2">
    <location>
        <begin position="1"/>
        <end position="26"/>
    </location>
</feature>
<name>A0A239L5U8_EKHLU</name>
<dbReference type="AlphaFoldDB" id="A0A239L5U8"/>
<keyword evidence="4" id="KW-1185">Reference proteome</keyword>
<feature type="compositionally biased region" description="Basic residues" evidence="1">
    <location>
        <begin position="90"/>
        <end position="100"/>
    </location>
</feature>
<keyword evidence="2" id="KW-0732">Signal</keyword>
<evidence type="ECO:0000313" key="3">
    <source>
        <dbReference type="EMBL" id="SNT25986.1"/>
    </source>
</evidence>
<evidence type="ECO:0000256" key="2">
    <source>
        <dbReference type="SAM" id="SignalP"/>
    </source>
</evidence>